<protein>
    <submittedName>
        <fullName evidence="2">Uncharacterized protein</fullName>
    </submittedName>
</protein>
<proteinExistence type="predicted"/>
<dbReference type="VEuPathDB" id="VectorBase:GPAI031582"/>
<keyword evidence="3" id="KW-1185">Reference proteome</keyword>
<reference evidence="3" key="1">
    <citation type="submission" date="2014-03" db="EMBL/GenBank/DDBJ databases">
        <authorList>
            <person name="Aksoy S."/>
            <person name="Warren W."/>
            <person name="Wilson R.K."/>
        </authorList>
    </citation>
    <scope>NUCLEOTIDE SEQUENCE [LARGE SCALE GENOMIC DNA]</scope>
    <source>
        <strain evidence="3">IAEA</strain>
    </source>
</reference>
<name>A0A1B0A1G7_GLOPL</name>
<dbReference type="AlphaFoldDB" id="A0A1B0A1G7"/>
<sequence length="178" mass="20823">MTNKVRPKEINSFCFKIHLLSLIEYDPGTLRLWLREFISKARESLSSTMFASPLKYWMSKENCALPSSAKNSFCFRIERSGMWFGKDCKFVILKEMLQTFYIRINRKQLRGVKGETKPAQTVDDDTPSMPGEQDDFKERYALKTSNLDKMICTKLSTDHTTTQKNQKSLITKLMFEYN</sequence>
<dbReference type="EnsemblMetazoa" id="GPAI031582-RA">
    <property type="protein sequence ID" value="GPAI031582-PA"/>
    <property type="gene ID" value="GPAI031582"/>
</dbReference>
<evidence type="ECO:0000313" key="2">
    <source>
        <dbReference type="EnsemblMetazoa" id="GPAI031582-PA"/>
    </source>
</evidence>
<accession>A0A1B0A1G7</accession>
<organism evidence="2 3">
    <name type="scientific">Glossina pallidipes</name>
    <name type="common">Tsetse fly</name>
    <dbReference type="NCBI Taxonomy" id="7398"/>
    <lineage>
        <taxon>Eukaryota</taxon>
        <taxon>Metazoa</taxon>
        <taxon>Ecdysozoa</taxon>
        <taxon>Arthropoda</taxon>
        <taxon>Hexapoda</taxon>
        <taxon>Insecta</taxon>
        <taxon>Pterygota</taxon>
        <taxon>Neoptera</taxon>
        <taxon>Endopterygota</taxon>
        <taxon>Diptera</taxon>
        <taxon>Brachycera</taxon>
        <taxon>Muscomorpha</taxon>
        <taxon>Hippoboscoidea</taxon>
        <taxon>Glossinidae</taxon>
        <taxon>Glossina</taxon>
    </lineage>
</organism>
<evidence type="ECO:0000313" key="3">
    <source>
        <dbReference type="Proteomes" id="UP000092445"/>
    </source>
</evidence>
<dbReference type="Proteomes" id="UP000092445">
    <property type="component" value="Unassembled WGS sequence"/>
</dbReference>
<evidence type="ECO:0000256" key="1">
    <source>
        <dbReference type="SAM" id="MobiDB-lite"/>
    </source>
</evidence>
<feature type="region of interest" description="Disordered" evidence="1">
    <location>
        <begin position="113"/>
        <end position="133"/>
    </location>
</feature>
<reference evidence="2" key="2">
    <citation type="submission" date="2020-05" db="UniProtKB">
        <authorList>
            <consortium name="EnsemblMetazoa"/>
        </authorList>
    </citation>
    <scope>IDENTIFICATION</scope>
    <source>
        <strain evidence="2">IAEA</strain>
    </source>
</reference>